<dbReference type="PROSITE" id="PS50053">
    <property type="entry name" value="UBIQUITIN_2"/>
    <property type="match status" value="1"/>
</dbReference>
<gene>
    <name evidence="2" type="ORF">ACFWSS_04315</name>
</gene>
<dbReference type="EMBL" id="JBHXOF010000002">
    <property type="protein sequence ID" value="MFD4212120.1"/>
    <property type="molecule type" value="Genomic_DNA"/>
</dbReference>
<dbReference type="InterPro" id="IPR000626">
    <property type="entry name" value="Ubiquitin-like_dom"/>
</dbReference>
<dbReference type="SMART" id="SM00213">
    <property type="entry name" value="UBQ"/>
    <property type="match status" value="1"/>
</dbReference>
<accession>A0ABW6EDH7</accession>
<dbReference type="RefSeq" id="WP_382828101.1">
    <property type="nucleotide sequence ID" value="NZ_JBHXLY010000021.1"/>
</dbReference>
<sequence>MTDQTGLAEDGTSDGGSIQVRVRSVEGNELTFRIRRASPMIKLMSAYCVRLGEAAHSVRFLYDGDRIKGEATAESLGLENGDTIDVMRQHAEDPAA</sequence>
<reference evidence="2 3" key="1">
    <citation type="submission" date="2024-09" db="EMBL/GenBank/DDBJ databases">
        <title>The Natural Products Discovery Center: Release of the First 8490 Sequenced Strains for Exploring Actinobacteria Biosynthetic Diversity.</title>
        <authorList>
            <person name="Kalkreuter E."/>
            <person name="Kautsar S.A."/>
            <person name="Yang D."/>
            <person name="Bader C.D."/>
            <person name="Teijaro C.N."/>
            <person name="Fluegel L."/>
            <person name="Davis C.M."/>
            <person name="Simpson J.R."/>
            <person name="Lauterbach L."/>
            <person name="Steele A.D."/>
            <person name="Gui C."/>
            <person name="Meng S."/>
            <person name="Li G."/>
            <person name="Viehrig K."/>
            <person name="Ye F."/>
            <person name="Su P."/>
            <person name="Kiefer A.F."/>
            <person name="Nichols A."/>
            <person name="Cepeda A.J."/>
            <person name="Yan W."/>
            <person name="Fan B."/>
            <person name="Jiang Y."/>
            <person name="Adhikari A."/>
            <person name="Zheng C.-J."/>
            <person name="Schuster L."/>
            <person name="Cowan T.M."/>
            <person name="Smanski M.J."/>
            <person name="Chevrette M.G."/>
            <person name="De Carvalho L.P.S."/>
            <person name="Shen B."/>
        </authorList>
    </citation>
    <scope>NUCLEOTIDE SEQUENCE [LARGE SCALE GENOMIC DNA]</scope>
    <source>
        <strain evidence="2 3">NPDC058546</strain>
    </source>
</reference>
<feature type="domain" description="Ubiquitin-like" evidence="1">
    <location>
        <begin position="18"/>
        <end position="93"/>
    </location>
</feature>
<dbReference type="InterPro" id="IPR022617">
    <property type="entry name" value="Rad60/SUMO-like_dom"/>
</dbReference>
<keyword evidence="3" id="KW-1185">Reference proteome</keyword>
<dbReference type="Pfam" id="PF11976">
    <property type="entry name" value="Rad60-SLD"/>
    <property type="match status" value="1"/>
</dbReference>
<dbReference type="Proteomes" id="UP001598251">
    <property type="component" value="Unassembled WGS sequence"/>
</dbReference>
<protein>
    <submittedName>
        <fullName evidence="2">Ubiquitin-like protein</fullName>
    </submittedName>
</protein>
<dbReference type="SUPFAM" id="SSF54236">
    <property type="entry name" value="Ubiquitin-like"/>
    <property type="match status" value="1"/>
</dbReference>
<dbReference type="PANTHER" id="PTHR10562">
    <property type="entry name" value="SMALL UBIQUITIN-RELATED MODIFIER"/>
    <property type="match status" value="1"/>
</dbReference>
<comment type="caution">
    <text evidence="2">The sequence shown here is derived from an EMBL/GenBank/DDBJ whole genome shotgun (WGS) entry which is preliminary data.</text>
</comment>
<evidence type="ECO:0000313" key="3">
    <source>
        <dbReference type="Proteomes" id="UP001598251"/>
    </source>
</evidence>
<dbReference type="Gene3D" id="3.10.20.90">
    <property type="entry name" value="Phosphatidylinositol 3-kinase Catalytic Subunit, Chain A, domain 1"/>
    <property type="match status" value="1"/>
</dbReference>
<name>A0ABW6EDH7_9ACTN</name>
<proteinExistence type="predicted"/>
<evidence type="ECO:0000313" key="2">
    <source>
        <dbReference type="EMBL" id="MFD4212120.1"/>
    </source>
</evidence>
<organism evidence="2 3">
    <name type="scientific">Streptomyces sindenensis</name>
    <dbReference type="NCBI Taxonomy" id="67363"/>
    <lineage>
        <taxon>Bacteria</taxon>
        <taxon>Bacillati</taxon>
        <taxon>Actinomycetota</taxon>
        <taxon>Actinomycetes</taxon>
        <taxon>Kitasatosporales</taxon>
        <taxon>Streptomycetaceae</taxon>
        <taxon>Streptomyces</taxon>
    </lineage>
</organism>
<evidence type="ECO:0000259" key="1">
    <source>
        <dbReference type="PROSITE" id="PS50053"/>
    </source>
</evidence>
<dbReference type="InterPro" id="IPR029071">
    <property type="entry name" value="Ubiquitin-like_domsf"/>
</dbReference>